<accession>A0ACA9R1L3</accession>
<sequence length="91" mass="10324">DTFSSVFLNPNNRIGNDELAILYWGGGEVRNTVISNIFDYRTQVDDYCNWLVSSGNNVGPRSLNQDQVRKIEQICDNFGIEDKGSVDFMLD</sequence>
<comment type="caution">
    <text evidence="1">The sequence shown here is derived from an EMBL/GenBank/DDBJ whole genome shotgun (WGS) entry which is preliminary data.</text>
</comment>
<dbReference type="EMBL" id="CAJVPT010066228">
    <property type="protein sequence ID" value="CAG8773047.1"/>
    <property type="molecule type" value="Genomic_DNA"/>
</dbReference>
<dbReference type="Proteomes" id="UP000789525">
    <property type="component" value="Unassembled WGS sequence"/>
</dbReference>
<proteinExistence type="predicted"/>
<keyword evidence="2" id="KW-1185">Reference proteome</keyword>
<evidence type="ECO:0000313" key="1">
    <source>
        <dbReference type="EMBL" id="CAG8773047.1"/>
    </source>
</evidence>
<reference evidence="1" key="1">
    <citation type="submission" date="2021-06" db="EMBL/GenBank/DDBJ databases">
        <authorList>
            <person name="Kallberg Y."/>
            <person name="Tangrot J."/>
            <person name="Rosling A."/>
        </authorList>
    </citation>
    <scope>NUCLEOTIDE SEQUENCE</scope>
    <source>
        <strain evidence="1">CL356</strain>
    </source>
</reference>
<name>A0ACA9R1L3_9GLOM</name>
<organism evidence="1 2">
    <name type="scientific">Acaulospora colombiana</name>
    <dbReference type="NCBI Taxonomy" id="27376"/>
    <lineage>
        <taxon>Eukaryota</taxon>
        <taxon>Fungi</taxon>
        <taxon>Fungi incertae sedis</taxon>
        <taxon>Mucoromycota</taxon>
        <taxon>Glomeromycotina</taxon>
        <taxon>Glomeromycetes</taxon>
        <taxon>Diversisporales</taxon>
        <taxon>Acaulosporaceae</taxon>
        <taxon>Acaulospora</taxon>
    </lineage>
</organism>
<feature type="non-terminal residue" evidence="1">
    <location>
        <position position="1"/>
    </location>
</feature>
<gene>
    <name evidence="1" type="ORF">ACOLOM_LOCUS13913</name>
</gene>
<protein>
    <submittedName>
        <fullName evidence="1">664_t:CDS:1</fullName>
    </submittedName>
</protein>
<feature type="non-terminal residue" evidence="1">
    <location>
        <position position="91"/>
    </location>
</feature>
<evidence type="ECO:0000313" key="2">
    <source>
        <dbReference type="Proteomes" id="UP000789525"/>
    </source>
</evidence>